<proteinExistence type="predicted"/>
<organism evidence="1">
    <name type="scientific">viral metagenome</name>
    <dbReference type="NCBI Taxonomy" id="1070528"/>
    <lineage>
        <taxon>unclassified sequences</taxon>
        <taxon>metagenomes</taxon>
        <taxon>organismal metagenomes</taxon>
    </lineage>
</organism>
<reference evidence="1" key="1">
    <citation type="journal article" date="2020" name="Nature">
        <title>Giant virus diversity and host interactions through global metagenomics.</title>
        <authorList>
            <person name="Schulz F."/>
            <person name="Roux S."/>
            <person name="Paez-Espino D."/>
            <person name="Jungbluth S."/>
            <person name="Walsh D.A."/>
            <person name="Denef V.J."/>
            <person name="McMahon K.D."/>
            <person name="Konstantinidis K.T."/>
            <person name="Eloe-Fadrosh E.A."/>
            <person name="Kyrpides N.C."/>
            <person name="Woyke T."/>
        </authorList>
    </citation>
    <scope>NUCLEOTIDE SEQUENCE</scope>
    <source>
        <strain evidence="1">GVMAG-M-3300027770-17</strain>
    </source>
</reference>
<dbReference type="AlphaFoldDB" id="A0A6C0LDJ2"/>
<name>A0A6C0LDJ2_9ZZZZ</name>
<sequence>MQSISKLGLQNLRLNYQKEITYKRIISIVKDIYDDVIKTAKETLVTSYTRRLYDQYDIYNIDDSAYEFHKEHIDEIIKELKLLFPDSEIYYGHKVQDIDHRVYEVLVKVPNIGYLSELSFIRINWT</sequence>
<accession>A0A6C0LDJ2</accession>
<evidence type="ECO:0000313" key="1">
    <source>
        <dbReference type="EMBL" id="QHU28125.1"/>
    </source>
</evidence>
<dbReference type="EMBL" id="MN740469">
    <property type="protein sequence ID" value="QHU28125.1"/>
    <property type="molecule type" value="Genomic_DNA"/>
</dbReference>
<protein>
    <submittedName>
        <fullName evidence="1">Uncharacterized protein</fullName>
    </submittedName>
</protein>